<dbReference type="Pfam" id="PF14378">
    <property type="entry name" value="PAP2_3"/>
    <property type="match status" value="1"/>
</dbReference>
<dbReference type="EMBL" id="CAFBLP010000140">
    <property type="protein sequence ID" value="CAB4895484.1"/>
    <property type="molecule type" value="Genomic_DNA"/>
</dbReference>
<evidence type="ECO:0000259" key="6">
    <source>
        <dbReference type="Pfam" id="PF14378"/>
    </source>
</evidence>
<feature type="transmembrane region" description="Helical" evidence="5">
    <location>
        <begin position="184"/>
        <end position="204"/>
    </location>
</feature>
<dbReference type="AlphaFoldDB" id="A0A6J7FP58"/>
<organism evidence="7">
    <name type="scientific">freshwater metagenome</name>
    <dbReference type="NCBI Taxonomy" id="449393"/>
    <lineage>
        <taxon>unclassified sequences</taxon>
        <taxon>metagenomes</taxon>
        <taxon>ecological metagenomes</taxon>
    </lineage>
</organism>
<evidence type="ECO:0000256" key="2">
    <source>
        <dbReference type="ARBA" id="ARBA00022692"/>
    </source>
</evidence>
<evidence type="ECO:0000256" key="4">
    <source>
        <dbReference type="ARBA" id="ARBA00023136"/>
    </source>
</evidence>
<dbReference type="InterPro" id="IPR052185">
    <property type="entry name" value="IPC_Synthase-Related"/>
</dbReference>
<protein>
    <submittedName>
        <fullName evidence="7">Unannotated protein</fullName>
    </submittedName>
</protein>
<comment type="subcellular location">
    <subcellularLocation>
        <location evidence="1">Membrane</location>
        <topology evidence="1">Multi-pass membrane protein</topology>
    </subcellularLocation>
</comment>
<evidence type="ECO:0000256" key="1">
    <source>
        <dbReference type="ARBA" id="ARBA00004141"/>
    </source>
</evidence>
<dbReference type="CDD" id="cd03386">
    <property type="entry name" value="PAP2_Aur1_like"/>
    <property type="match status" value="1"/>
</dbReference>
<name>A0A6J7FP58_9ZZZZ</name>
<feature type="transmembrane region" description="Helical" evidence="5">
    <location>
        <begin position="211"/>
        <end position="231"/>
    </location>
</feature>
<feature type="transmembrane region" description="Helical" evidence="5">
    <location>
        <begin position="102"/>
        <end position="121"/>
    </location>
</feature>
<evidence type="ECO:0000256" key="5">
    <source>
        <dbReference type="SAM" id="Phobius"/>
    </source>
</evidence>
<keyword evidence="2 5" id="KW-0812">Transmembrane</keyword>
<accession>A0A6J7FP58</accession>
<feature type="transmembrane region" description="Helical" evidence="5">
    <location>
        <begin position="29"/>
        <end position="50"/>
    </location>
</feature>
<sequence length="305" mass="33659">MLLSWQTALKMAVAIIVVALSIRRVRRPWIVPAVATGKELSLVLALYALWQYAHDLAIDKTEGAIDHARWLFALEQRMHLPSEVSLQNVLIHHKLAMQFLNIYYGGMHVPMVGIMLIWLFFRHRERYARVRTSLALMIAGCLTIQMIPMAPPRFLPDLGFVDAGLLYGQSVYGRGGSGMSNQLAAMPSQHVGWSLVVGFAVVSISTSKWRWLVLMHTVLTVIAVVATANHWWLDGVVAGLVLALAYGLQVAYAAIRARFRHGEPGAASVRITPLGVDVSRDQLQGSDAVSVPSLLAAYADDTSRR</sequence>
<reference evidence="7" key="1">
    <citation type="submission" date="2020-05" db="EMBL/GenBank/DDBJ databases">
        <authorList>
            <person name="Chiriac C."/>
            <person name="Salcher M."/>
            <person name="Ghai R."/>
            <person name="Kavagutti S V."/>
        </authorList>
    </citation>
    <scope>NUCLEOTIDE SEQUENCE</scope>
</reference>
<dbReference type="GO" id="GO:0016020">
    <property type="term" value="C:membrane"/>
    <property type="evidence" value="ECO:0007669"/>
    <property type="project" value="UniProtKB-SubCell"/>
</dbReference>
<feature type="transmembrane region" description="Helical" evidence="5">
    <location>
        <begin position="133"/>
        <end position="150"/>
    </location>
</feature>
<feature type="domain" description="Inositolphosphotransferase Aur1/Ipt1" evidence="6">
    <location>
        <begin position="69"/>
        <end position="245"/>
    </location>
</feature>
<feature type="transmembrane region" description="Helical" evidence="5">
    <location>
        <begin position="237"/>
        <end position="255"/>
    </location>
</feature>
<evidence type="ECO:0000313" key="7">
    <source>
        <dbReference type="EMBL" id="CAB4895484.1"/>
    </source>
</evidence>
<dbReference type="InterPro" id="IPR026841">
    <property type="entry name" value="Aur1/Ipt1"/>
</dbReference>
<evidence type="ECO:0000256" key="3">
    <source>
        <dbReference type="ARBA" id="ARBA00022989"/>
    </source>
</evidence>
<dbReference type="PANTHER" id="PTHR31310:SF7">
    <property type="entry name" value="PA-PHOSPHATASE RELATED-FAMILY PROTEIN DDB_G0268928"/>
    <property type="match status" value="1"/>
</dbReference>
<keyword evidence="4 5" id="KW-0472">Membrane</keyword>
<proteinExistence type="predicted"/>
<dbReference type="PANTHER" id="PTHR31310">
    <property type="match status" value="1"/>
</dbReference>
<keyword evidence="3 5" id="KW-1133">Transmembrane helix</keyword>
<gene>
    <name evidence="7" type="ORF">UFOPK3376_03133</name>
</gene>
<feature type="transmembrane region" description="Helical" evidence="5">
    <location>
        <begin position="6"/>
        <end position="22"/>
    </location>
</feature>